<dbReference type="EMBL" id="CP059066">
    <property type="protein sequence ID" value="QSQ09827.1"/>
    <property type="molecule type" value="Genomic_DNA"/>
</dbReference>
<name>A0A8A0RR09_9FIRM</name>
<keyword evidence="2" id="KW-1185">Reference proteome</keyword>
<reference evidence="1" key="1">
    <citation type="submission" date="2020-07" db="EMBL/GenBank/DDBJ databases">
        <title>Koleobacter methoxysyntrophicus gen. nov., sp. nov., a novel anaerobic bacterium isolated from deep subsurface oil field and proposal of Koleobacterales ord. nov. in the phylum Firmicutes.</title>
        <authorList>
            <person name="Sakamoto S."/>
            <person name="Tamaki H."/>
        </authorList>
    </citation>
    <scope>NUCLEOTIDE SEQUENCE</scope>
    <source>
        <strain evidence="1">NRmbB1</strain>
    </source>
</reference>
<dbReference type="Proteomes" id="UP000662904">
    <property type="component" value="Chromosome"/>
</dbReference>
<dbReference type="AlphaFoldDB" id="A0A8A0RR09"/>
<evidence type="ECO:0000313" key="2">
    <source>
        <dbReference type="Proteomes" id="UP000662904"/>
    </source>
</evidence>
<sequence>MIKIYILKMPRLIGGVLKGILKILNRDSE</sequence>
<organism evidence="1 2">
    <name type="scientific">Koleobacter methoxysyntrophicus</name>
    <dbReference type="NCBI Taxonomy" id="2751313"/>
    <lineage>
        <taxon>Bacteria</taxon>
        <taxon>Bacillati</taxon>
        <taxon>Bacillota</taxon>
        <taxon>Clostridia</taxon>
        <taxon>Koleobacterales</taxon>
        <taxon>Koleobacteraceae</taxon>
        <taxon>Koleobacter</taxon>
    </lineage>
</organism>
<proteinExistence type="predicted"/>
<accession>A0A8A0RR09</accession>
<dbReference type="KEGG" id="kme:H0A61_02208"/>
<gene>
    <name evidence="1" type="ORF">H0A61_02208</name>
</gene>
<evidence type="ECO:0000313" key="1">
    <source>
        <dbReference type="EMBL" id="QSQ09827.1"/>
    </source>
</evidence>
<evidence type="ECO:0008006" key="3">
    <source>
        <dbReference type="Google" id="ProtNLM"/>
    </source>
</evidence>
<protein>
    <recommendedName>
        <fullName evidence="3">Stage V sporulation protein SpoVM</fullName>
    </recommendedName>
</protein>